<accession>A0A061DKN4</accession>
<sequence>MRDKSETVYINRQGTLSHLSCHCSTIPIFSLVLKSPKHFFIRFLGHKPPSMAPRPAPFLVMDPIIVRAAGQNHSLRKQFYSRPFLGSSRSLEHRSSIKGSSKFFLIFYPS</sequence>
<reference evidence="1 2" key="1">
    <citation type="journal article" date="2013" name="Genome Biol.">
        <title>The genome sequence of the most widely cultivated cacao type and its use to identify candidate genes regulating pod color.</title>
        <authorList>
            <person name="Motamayor J.C."/>
            <person name="Mockaitis K."/>
            <person name="Schmutz J."/>
            <person name="Haiminen N."/>
            <person name="Iii D.L."/>
            <person name="Cornejo O."/>
            <person name="Findley S.D."/>
            <person name="Zheng P."/>
            <person name="Utro F."/>
            <person name="Royaert S."/>
            <person name="Saski C."/>
            <person name="Jenkins J."/>
            <person name="Podicheti R."/>
            <person name="Zhao M."/>
            <person name="Scheffler B.E."/>
            <person name="Stack J.C."/>
            <person name="Feltus F.A."/>
            <person name="Mustiga G.M."/>
            <person name="Amores F."/>
            <person name="Phillips W."/>
            <person name="Marelli J.P."/>
            <person name="May G.D."/>
            <person name="Shapiro H."/>
            <person name="Ma J."/>
            <person name="Bustamante C.D."/>
            <person name="Schnell R.J."/>
            <person name="Main D."/>
            <person name="Gilbert D."/>
            <person name="Parida L."/>
            <person name="Kuhn D.N."/>
        </authorList>
    </citation>
    <scope>NUCLEOTIDE SEQUENCE [LARGE SCALE GENOMIC DNA]</scope>
    <source>
        <strain evidence="2">cv. Matina 1-6</strain>
    </source>
</reference>
<name>A0A061DKN4_THECC</name>
<dbReference type="AlphaFoldDB" id="A0A061DKN4"/>
<dbReference type="Gramene" id="EOX93349">
    <property type="protein sequence ID" value="EOX93349"/>
    <property type="gene ID" value="TCM_002186"/>
</dbReference>
<dbReference type="HOGENOM" id="CLU_2175625_0_0_1"/>
<keyword evidence="2" id="KW-1185">Reference proteome</keyword>
<dbReference type="Proteomes" id="UP000026915">
    <property type="component" value="Chromosome 1"/>
</dbReference>
<dbReference type="InParanoid" id="A0A061DKN4"/>
<dbReference type="EMBL" id="CM001879">
    <property type="protein sequence ID" value="EOX93349.1"/>
    <property type="molecule type" value="Genomic_DNA"/>
</dbReference>
<evidence type="ECO:0000313" key="1">
    <source>
        <dbReference type="EMBL" id="EOX93349.1"/>
    </source>
</evidence>
<evidence type="ECO:0000313" key="2">
    <source>
        <dbReference type="Proteomes" id="UP000026915"/>
    </source>
</evidence>
<gene>
    <name evidence="1" type="ORF">TCM_002186</name>
</gene>
<protein>
    <submittedName>
        <fullName evidence="1">Uncharacterized protein</fullName>
    </submittedName>
</protein>
<organism evidence="1 2">
    <name type="scientific">Theobroma cacao</name>
    <name type="common">Cacao</name>
    <name type="synonym">Cocoa</name>
    <dbReference type="NCBI Taxonomy" id="3641"/>
    <lineage>
        <taxon>Eukaryota</taxon>
        <taxon>Viridiplantae</taxon>
        <taxon>Streptophyta</taxon>
        <taxon>Embryophyta</taxon>
        <taxon>Tracheophyta</taxon>
        <taxon>Spermatophyta</taxon>
        <taxon>Magnoliopsida</taxon>
        <taxon>eudicotyledons</taxon>
        <taxon>Gunneridae</taxon>
        <taxon>Pentapetalae</taxon>
        <taxon>rosids</taxon>
        <taxon>malvids</taxon>
        <taxon>Malvales</taxon>
        <taxon>Malvaceae</taxon>
        <taxon>Byttnerioideae</taxon>
        <taxon>Theobroma</taxon>
    </lineage>
</organism>
<proteinExistence type="predicted"/>